<organism evidence="2 3">
    <name type="scientific">Breznakia blatticola</name>
    <dbReference type="NCBI Taxonomy" id="1754012"/>
    <lineage>
        <taxon>Bacteria</taxon>
        <taxon>Bacillati</taxon>
        <taxon>Bacillota</taxon>
        <taxon>Erysipelotrichia</taxon>
        <taxon>Erysipelotrichales</taxon>
        <taxon>Erysipelotrichaceae</taxon>
        <taxon>Breznakia</taxon>
    </lineage>
</organism>
<dbReference type="AlphaFoldDB" id="A0A4R8A821"/>
<dbReference type="Proteomes" id="UP000294743">
    <property type="component" value="Unassembled WGS sequence"/>
</dbReference>
<evidence type="ECO:0000313" key="2">
    <source>
        <dbReference type="EMBL" id="TDW26021.1"/>
    </source>
</evidence>
<evidence type="ECO:0000256" key="1">
    <source>
        <dbReference type="SAM" id="SignalP"/>
    </source>
</evidence>
<evidence type="ECO:0008006" key="4">
    <source>
        <dbReference type="Google" id="ProtNLM"/>
    </source>
</evidence>
<accession>A0A4R8A821</accession>
<comment type="caution">
    <text evidence="2">The sequence shown here is derived from an EMBL/GenBank/DDBJ whole genome shotgun (WGS) entry which is preliminary data.</text>
</comment>
<dbReference type="RefSeq" id="WP_134167573.1">
    <property type="nucleotide sequence ID" value="NZ_SODD01000002.1"/>
</dbReference>
<feature type="signal peptide" evidence="1">
    <location>
        <begin position="1"/>
        <end position="28"/>
    </location>
</feature>
<dbReference type="EMBL" id="SODD01000002">
    <property type="protein sequence ID" value="TDW26021.1"/>
    <property type="molecule type" value="Genomic_DNA"/>
</dbReference>
<dbReference type="OrthoDB" id="2576133at2"/>
<sequence length="391" mass="45471">MKIEVITKKLSVCILAVMLLICTSCSSSKETNEISKTSVDSSIWGFERTYESLDTPFNSMISSGVQTKDGYYFINRFNDKEGGYKGSVFSQYNSENDEFEIVNSEKTKNCNFDNPENCSSFISETYDYLSYYNNKLYETYAEFDVETDMYTYILIEMDMYGKNRKEVFTKEISSKNIDFIPYFTMGYMIYVSGGEIGIVNLESWEWTTIENQKTAIFNNLFTNEGKIYINANNYKKADKFYSSALFEINIEKKELKFVRDVDLMLLYYNSQFTIEMIGNQTFYCDSKTKDKVKLSDSWGYVFADPKSGLYIYSDYIEDSLGNLNYVLFDSKGNILDTFARPKEYRTGDIFIDSTFTFGIAEYQPDGSYRIVGYKELRIENSKFTNLRDLGK</sequence>
<keyword evidence="3" id="KW-1185">Reference proteome</keyword>
<reference evidence="2 3" key="1">
    <citation type="submission" date="2019-03" db="EMBL/GenBank/DDBJ databases">
        <title>Genomic Encyclopedia of Type Strains, Phase IV (KMG-IV): sequencing the most valuable type-strain genomes for metagenomic binning, comparative biology and taxonomic classification.</title>
        <authorList>
            <person name="Goeker M."/>
        </authorList>
    </citation>
    <scope>NUCLEOTIDE SEQUENCE [LARGE SCALE GENOMIC DNA]</scope>
    <source>
        <strain evidence="2 3">DSM 28867</strain>
    </source>
</reference>
<feature type="chain" id="PRO_5020399064" description="WG repeat protein" evidence="1">
    <location>
        <begin position="29"/>
        <end position="391"/>
    </location>
</feature>
<gene>
    <name evidence="2" type="ORF">EDD63_10242</name>
</gene>
<evidence type="ECO:0000313" key="3">
    <source>
        <dbReference type="Proteomes" id="UP000294743"/>
    </source>
</evidence>
<keyword evidence="1" id="KW-0732">Signal</keyword>
<name>A0A4R8A821_9FIRM</name>
<proteinExistence type="predicted"/>
<protein>
    <recommendedName>
        <fullName evidence="4">WG repeat protein</fullName>
    </recommendedName>
</protein>